<evidence type="ECO:0000313" key="2">
    <source>
        <dbReference type="Proteomes" id="UP000182034"/>
    </source>
</evidence>
<keyword evidence="2" id="KW-1185">Reference proteome</keyword>
<evidence type="ECO:0000313" key="1">
    <source>
        <dbReference type="EMBL" id="SFZ95131.1"/>
    </source>
</evidence>
<evidence type="ECO:0008006" key="3">
    <source>
        <dbReference type="Google" id="ProtNLM"/>
    </source>
</evidence>
<dbReference type="EMBL" id="FPKW01000008">
    <property type="protein sequence ID" value="SFZ95131.1"/>
    <property type="molecule type" value="Genomic_DNA"/>
</dbReference>
<dbReference type="OrthoDB" id="1065075at2"/>
<dbReference type="Proteomes" id="UP000182034">
    <property type="component" value="Unassembled WGS sequence"/>
</dbReference>
<dbReference type="AlphaFoldDB" id="A0A1K2ITT3"/>
<sequence length="325" mass="37107">MLKLSSKITIEGERTWEFYSLNNCSIVQDITSLTDTCELTLPKKIVWQGLANDNFKTPLKRGDKVTVELGYDGKLKTRFTGFIKTVDAKTPVVIKCEDSMFLLKQKKVIPKAFKTALLKDVMKHILEGTGIDFKLVDDTLKVGNYRTSKPTIADELQELKEKYMLNSYFRTIDGKNILYVGLIYPLDNREKYKFVYGKNIISENFEYQDRDEIKAKVEAISFDAKHVKKSVELGDKDGDVIKIRIDGLTEAELKKYAQESLDRYKQGGLKGSFETFGQPEVNTCDIVEIFPSEEKNGVYLIKKNEISFGINGYRQKIELGQPLSP</sequence>
<dbReference type="SUPFAM" id="SSF69279">
    <property type="entry name" value="Phage tail proteins"/>
    <property type="match status" value="1"/>
</dbReference>
<reference evidence="2" key="1">
    <citation type="submission" date="2016-10" db="EMBL/GenBank/DDBJ databases">
        <authorList>
            <person name="Varghese N."/>
            <person name="Submissions S."/>
        </authorList>
    </citation>
    <scope>NUCLEOTIDE SEQUENCE [LARGE SCALE GENOMIC DNA]</scope>
    <source>
        <strain evidence="2">SUR2</strain>
    </source>
</reference>
<protein>
    <recommendedName>
        <fullName evidence="3">Phage protein D</fullName>
    </recommendedName>
</protein>
<dbReference type="RefSeq" id="WP_072410351.1">
    <property type="nucleotide sequence ID" value="NZ_FPKW01000008.1"/>
</dbReference>
<gene>
    <name evidence="1" type="ORF">SAMN05216324_108161</name>
</gene>
<organism evidence="1 2">
    <name type="scientific">Chryseobacterium limigenitum</name>
    <dbReference type="NCBI Taxonomy" id="1612149"/>
    <lineage>
        <taxon>Bacteria</taxon>
        <taxon>Pseudomonadati</taxon>
        <taxon>Bacteroidota</taxon>
        <taxon>Flavobacteriia</taxon>
        <taxon>Flavobacteriales</taxon>
        <taxon>Weeksellaceae</taxon>
        <taxon>Chryseobacterium group</taxon>
        <taxon>Chryseobacterium</taxon>
    </lineage>
</organism>
<proteinExistence type="predicted"/>
<dbReference type="STRING" id="1612149.SAMN05216324_108161"/>
<name>A0A1K2ITT3_9FLAO</name>
<accession>A0A1K2ITT3</accession>